<organism evidence="11 12">
    <name type="scientific">Mycoplasmopsis gallinarum</name>
    <dbReference type="NCBI Taxonomy" id="29557"/>
    <lineage>
        <taxon>Bacteria</taxon>
        <taxon>Bacillati</taxon>
        <taxon>Mycoplasmatota</taxon>
        <taxon>Mycoplasmoidales</taxon>
        <taxon>Metamycoplasmataceae</taxon>
        <taxon>Mycoplasmopsis</taxon>
    </lineage>
</organism>
<comment type="function">
    <text evidence="10">Catalyzes the reversible formation of acyl-phosphate (acyl-PO(4)) from acyl-[acyl-carrier-protein] (acyl-ACP). This enzyme utilizes acyl-ACP as fatty acyl donor, but not acyl-CoA.</text>
</comment>
<evidence type="ECO:0000256" key="3">
    <source>
        <dbReference type="ARBA" id="ARBA00022516"/>
    </source>
</evidence>
<dbReference type="AlphaFoldDB" id="A0A168R7A9"/>
<evidence type="ECO:0000256" key="6">
    <source>
        <dbReference type="ARBA" id="ARBA00023209"/>
    </source>
</evidence>
<keyword evidence="7 10" id="KW-1208">Phospholipid metabolism</keyword>
<sequence>MKYKIAFDFNGNDLGTLECLYASIQFLKENPDYLIYAVGNEEEIIAVLSQIKDNEVKKRLLIVNNLAVPSDKKNVRKSLHEKTSMSDCFDLLTNKEADAVLSAGDSGILLSMATLKAKRLDNVARPAFMPIVPTINQSKFFLLDAGANLETKAEYLQDWAIIANAFAKVLLKIDNPRVALINIGTEDYKGTQVIQEAQALLKENQNINYVGFQEPRDLLAGSCDVALIDGYGGNLMLKSTEGAIKNFAKLLKKNLLASFITKIGALLSKKAFKTTAEVLDYRSVGAAWVIGVNALVAKAHGASDRKAFYNALKQIKLALENDILNKIKNELGIDV</sequence>
<dbReference type="GO" id="GO:0008654">
    <property type="term" value="P:phospholipid biosynthetic process"/>
    <property type="evidence" value="ECO:0007669"/>
    <property type="project" value="UniProtKB-KW"/>
</dbReference>
<keyword evidence="4 10" id="KW-0808">Transferase</keyword>
<evidence type="ECO:0000313" key="12">
    <source>
        <dbReference type="Proteomes" id="UP000076983"/>
    </source>
</evidence>
<dbReference type="Pfam" id="PF02504">
    <property type="entry name" value="FA_synthesis"/>
    <property type="match status" value="1"/>
</dbReference>
<gene>
    <name evidence="10 11" type="primary">plsX</name>
    <name evidence="11" type="ORF">MGALLINA_05980</name>
</gene>
<name>A0A168R7A9_9BACT</name>
<dbReference type="InterPro" id="IPR003664">
    <property type="entry name" value="FA_synthesis"/>
</dbReference>
<dbReference type="EC" id="2.3.1.274" evidence="8 10"/>
<dbReference type="PANTHER" id="PTHR30100">
    <property type="entry name" value="FATTY ACID/PHOSPHOLIPID SYNTHESIS PROTEIN PLSX"/>
    <property type="match status" value="1"/>
</dbReference>
<dbReference type="Proteomes" id="UP000076983">
    <property type="component" value="Unassembled WGS sequence"/>
</dbReference>
<comment type="catalytic activity">
    <reaction evidence="1 10">
        <text>a fatty acyl-[ACP] + phosphate = an acyl phosphate + holo-[ACP]</text>
        <dbReference type="Rhea" id="RHEA:42292"/>
        <dbReference type="Rhea" id="RHEA-COMP:9685"/>
        <dbReference type="Rhea" id="RHEA-COMP:14125"/>
        <dbReference type="ChEBI" id="CHEBI:43474"/>
        <dbReference type="ChEBI" id="CHEBI:59918"/>
        <dbReference type="ChEBI" id="CHEBI:64479"/>
        <dbReference type="ChEBI" id="CHEBI:138651"/>
        <dbReference type="EC" id="2.3.1.274"/>
    </reaction>
</comment>
<dbReference type="GO" id="GO:0043811">
    <property type="term" value="F:phosphate:acyl-[acyl carrier protein] acyltransferase activity"/>
    <property type="evidence" value="ECO:0007669"/>
    <property type="project" value="UniProtKB-UniRule"/>
</dbReference>
<keyword evidence="3 10" id="KW-0444">Lipid biosynthesis</keyword>
<keyword evidence="6 10" id="KW-0594">Phospholipid biosynthesis</keyword>
<dbReference type="PIRSF" id="PIRSF002465">
    <property type="entry name" value="Phsphlp_syn_PlsX"/>
    <property type="match status" value="1"/>
</dbReference>
<evidence type="ECO:0000313" key="11">
    <source>
        <dbReference type="EMBL" id="OAB48673.1"/>
    </source>
</evidence>
<evidence type="ECO:0000256" key="4">
    <source>
        <dbReference type="ARBA" id="ARBA00022679"/>
    </source>
</evidence>
<reference evidence="11 12" key="1">
    <citation type="submission" date="2016-03" db="EMBL/GenBank/DDBJ databases">
        <title>Genome sequence of Mycoplasma gallinarum strain Mgn_IPT.</title>
        <authorList>
            <person name="Yacoub E."/>
            <person name="Sirand-Pugnet P."/>
            <person name="Barre A."/>
            <person name="Maurier F."/>
            <person name="Blanchard A."/>
            <person name="Ben Abdelmoumen B.M."/>
        </authorList>
    </citation>
    <scope>NUCLEOTIDE SEQUENCE [LARGE SCALE GENOMIC DNA]</scope>
    <source>
        <strain evidence="11 12">Mgn_IPT</strain>
    </source>
</reference>
<dbReference type="HAMAP" id="MF_00019">
    <property type="entry name" value="PlsX"/>
    <property type="match status" value="1"/>
</dbReference>
<keyword evidence="5 10" id="KW-0443">Lipid metabolism</keyword>
<evidence type="ECO:0000256" key="2">
    <source>
        <dbReference type="ARBA" id="ARBA00022490"/>
    </source>
</evidence>
<dbReference type="Gene3D" id="3.40.718.10">
    <property type="entry name" value="Isopropylmalate Dehydrogenase"/>
    <property type="match status" value="1"/>
</dbReference>
<dbReference type="PATRIC" id="fig|29557.3.peg.605"/>
<dbReference type="SUPFAM" id="SSF53659">
    <property type="entry name" value="Isocitrate/Isopropylmalate dehydrogenase-like"/>
    <property type="match status" value="1"/>
</dbReference>
<evidence type="ECO:0000256" key="7">
    <source>
        <dbReference type="ARBA" id="ARBA00023264"/>
    </source>
</evidence>
<dbReference type="PANTHER" id="PTHR30100:SF1">
    <property type="entry name" value="PHOSPHATE ACYLTRANSFERASE"/>
    <property type="match status" value="1"/>
</dbReference>
<dbReference type="NCBIfam" id="TIGR00182">
    <property type="entry name" value="plsX"/>
    <property type="match status" value="1"/>
</dbReference>
<dbReference type="UniPathway" id="UPA00085"/>
<evidence type="ECO:0000256" key="1">
    <source>
        <dbReference type="ARBA" id="ARBA00001232"/>
    </source>
</evidence>
<dbReference type="GO" id="GO:0005737">
    <property type="term" value="C:cytoplasm"/>
    <property type="evidence" value="ECO:0007669"/>
    <property type="project" value="UniProtKB-SubCell"/>
</dbReference>
<proteinExistence type="inferred from homology"/>
<comment type="subunit">
    <text evidence="9 10">Homodimer. Probably interacts with PlsY.</text>
</comment>
<keyword evidence="2 10" id="KW-0963">Cytoplasm</keyword>
<dbReference type="OrthoDB" id="9806408at2"/>
<dbReference type="GO" id="GO:0006633">
    <property type="term" value="P:fatty acid biosynthetic process"/>
    <property type="evidence" value="ECO:0007669"/>
    <property type="project" value="UniProtKB-UniRule"/>
</dbReference>
<protein>
    <recommendedName>
        <fullName evidence="8 10">Phosphate acyltransferase</fullName>
        <ecNumber evidence="8 10">2.3.1.274</ecNumber>
    </recommendedName>
    <alternativeName>
        <fullName evidence="10">Acyl-ACP phosphotransacylase</fullName>
    </alternativeName>
    <alternativeName>
        <fullName evidence="10">Acyl-[acyl-carrier-protein]--phosphate acyltransferase</fullName>
    </alternativeName>
    <alternativeName>
        <fullName evidence="10">Phosphate-acyl-ACP acyltransferase</fullName>
    </alternativeName>
</protein>
<comment type="similarity">
    <text evidence="10">Belongs to the PlsX family.</text>
</comment>
<comment type="pathway">
    <text evidence="10">Lipid metabolism; phospholipid metabolism.</text>
</comment>
<dbReference type="InterPro" id="IPR012281">
    <property type="entry name" value="Phospholipid_synth_PlsX-like"/>
</dbReference>
<dbReference type="EMBL" id="LVLH01000049">
    <property type="protein sequence ID" value="OAB48673.1"/>
    <property type="molecule type" value="Genomic_DNA"/>
</dbReference>
<dbReference type="RefSeq" id="WP_063626354.1">
    <property type="nucleotide sequence ID" value="NZ_LVLH01000049.1"/>
</dbReference>
<evidence type="ECO:0000256" key="5">
    <source>
        <dbReference type="ARBA" id="ARBA00023098"/>
    </source>
</evidence>
<evidence type="ECO:0000256" key="9">
    <source>
        <dbReference type="ARBA" id="ARBA00046608"/>
    </source>
</evidence>
<evidence type="ECO:0000256" key="10">
    <source>
        <dbReference type="HAMAP-Rule" id="MF_00019"/>
    </source>
</evidence>
<comment type="subcellular location">
    <subcellularLocation>
        <location evidence="10">Cytoplasm</location>
    </subcellularLocation>
    <text evidence="10">Associated with the membrane possibly through PlsY.</text>
</comment>
<comment type="caution">
    <text evidence="11">The sequence shown here is derived from an EMBL/GenBank/DDBJ whole genome shotgun (WGS) entry which is preliminary data.</text>
</comment>
<keyword evidence="12" id="KW-1185">Reference proteome</keyword>
<keyword evidence="11" id="KW-0012">Acyltransferase</keyword>
<accession>A0A168R7A9</accession>
<dbReference type="STRING" id="29557.MGALLINA_05980"/>
<evidence type="ECO:0000256" key="8">
    <source>
        <dbReference type="ARBA" id="ARBA00024069"/>
    </source>
</evidence>